<dbReference type="Gene3D" id="3.40.710.10">
    <property type="entry name" value="DD-peptidase/beta-lactamase superfamily"/>
    <property type="match status" value="1"/>
</dbReference>
<reference evidence="4 5" key="1">
    <citation type="journal article" date="2016" name="Nat. Commun.">
        <title>Ectomycorrhizal ecology is imprinted in the genome of the dominant symbiotic fungus Cenococcum geophilum.</title>
        <authorList>
            <consortium name="DOE Joint Genome Institute"/>
            <person name="Peter M."/>
            <person name="Kohler A."/>
            <person name="Ohm R.A."/>
            <person name="Kuo A."/>
            <person name="Krutzmann J."/>
            <person name="Morin E."/>
            <person name="Arend M."/>
            <person name="Barry K.W."/>
            <person name="Binder M."/>
            <person name="Choi C."/>
            <person name="Clum A."/>
            <person name="Copeland A."/>
            <person name="Grisel N."/>
            <person name="Haridas S."/>
            <person name="Kipfer T."/>
            <person name="LaButti K."/>
            <person name="Lindquist E."/>
            <person name="Lipzen A."/>
            <person name="Maire R."/>
            <person name="Meier B."/>
            <person name="Mihaltcheva S."/>
            <person name="Molinier V."/>
            <person name="Murat C."/>
            <person name="Poggeler S."/>
            <person name="Quandt C.A."/>
            <person name="Sperisen C."/>
            <person name="Tritt A."/>
            <person name="Tisserant E."/>
            <person name="Crous P.W."/>
            <person name="Henrissat B."/>
            <person name="Nehls U."/>
            <person name="Egli S."/>
            <person name="Spatafora J.W."/>
            <person name="Grigoriev I.V."/>
            <person name="Martin F.M."/>
        </authorList>
    </citation>
    <scope>NUCLEOTIDE SEQUENCE [LARGE SCALE GENOMIC DNA]</scope>
    <source>
        <strain evidence="4 5">CBS 207.34</strain>
    </source>
</reference>
<evidence type="ECO:0000313" key="4">
    <source>
        <dbReference type="EMBL" id="OCL07086.1"/>
    </source>
</evidence>
<dbReference type="SUPFAM" id="SSF56601">
    <property type="entry name" value="beta-lactamase/transpeptidase-like"/>
    <property type="match status" value="1"/>
</dbReference>
<accession>A0A8E2EYG9</accession>
<dbReference type="InterPro" id="IPR012338">
    <property type="entry name" value="Beta-lactam/transpept-like"/>
</dbReference>
<dbReference type="InterPro" id="IPR058664">
    <property type="entry name" value="ARB_00930-like_C"/>
</dbReference>
<evidence type="ECO:0000259" key="3">
    <source>
        <dbReference type="Pfam" id="PF26335"/>
    </source>
</evidence>
<protein>
    <submittedName>
        <fullName evidence="4">Beta-lactamase/transpeptidase-like protein</fullName>
    </submittedName>
</protein>
<keyword evidence="5" id="KW-1185">Reference proteome</keyword>
<proteinExistence type="predicted"/>
<dbReference type="Proteomes" id="UP000250140">
    <property type="component" value="Unassembled WGS sequence"/>
</dbReference>
<gene>
    <name evidence="4" type="ORF">AOQ84DRAFT_389738</name>
</gene>
<dbReference type="InterPro" id="IPR051478">
    <property type="entry name" value="Beta-lactamase-like_AB/R"/>
</dbReference>
<dbReference type="AlphaFoldDB" id="A0A8E2EYG9"/>
<dbReference type="EMBL" id="KV749929">
    <property type="protein sequence ID" value="OCL07086.1"/>
    <property type="molecule type" value="Genomic_DNA"/>
</dbReference>
<feature type="domain" description="Beta-lactamase-related" evidence="2">
    <location>
        <begin position="110"/>
        <end position="420"/>
    </location>
</feature>
<dbReference type="Pfam" id="PF00144">
    <property type="entry name" value="Beta-lactamase"/>
    <property type="match status" value="1"/>
</dbReference>
<feature type="signal peptide" evidence="1">
    <location>
        <begin position="1"/>
        <end position="33"/>
    </location>
</feature>
<evidence type="ECO:0000259" key="2">
    <source>
        <dbReference type="Pfam" id="PF00144"/>
    </source>
</evidence>
<dbReference type="Pfam" id="PF26335">
    <property type="entry name" value="ARB_00930_C"/>
    <property type="match status" value="1"/>
</dbReference>
<keyword evidence="1" id="KW-0732">Signal</keyword>
<feature type="domain" description="Beta-lactamase-like ARB-00930-like C-terminal" evidence="3">
    <location>
        <begin position="440"/>
        <end position="587"/>
    </location>
</feature>
<evidence type="ECO:0000256" key="1">
    <source>
        <dbReference type="SAM" id="SignalP"/>
    </source>
</evidence>
<dbReference type="PANTHER" id="PTHR22935">
    <property type="entry name" value="PENICILLIN-BINDING PROTEIN"/>
    <property type="match status" value="1"/>
</dbReference>
<sequence>MVSWTRVSRRSQPGNAIFLPFLLFCSLFRLSVAFENCPLLGPVFPPPSNISFGLQAAFSNLTEVLDQAIASGNSTHGLVNNKTSYSVQFFSVNEKNPLFEYYYTTPSSYGVQKVDGDSVYRIGSISKLLTVYTLLVEIGDKYWDRAVTDFIPELRALVPKSRSDPIAFNAWDEITLGSLAGQVAGVTRDLTTSGGLYKELSAQNPTQYGLPLLDSSELPPCLLNTTTMCNRTGFFEAVSTRQPTYAPNTTPIYSNTAFQILAYALESIVGQPFEELLERSLLGPLNLTGTSYTTPNADRGAIPTDPSASSWNYQMGESTPMGGIYSTANDLSTLGRSILSYALLSPNTTRGWMKPTTHTASLTGSVGRPWEIYRLALPQPDNRVTDIYTKSGSLGVYTSFLAMLPDYGIGFVTLAAGQGSYTAINGLIADIVLPELEAVARNEAESVYAATYTATNGLNSSITLTTDPSKPGLGVSSWISNGTDFLAVIAALQLVSKDESSIRIYPTDLESTSNSNASGRKIAFRGVVEVTSSFQDHGVFSSCGSWFDVDGNTWGNYPMDELIFSLSDDGTKAITVTLKFLKVNLERI</sequence>
<evidence type="ECO:0000313" key="5">
    <source>
        <dbReference type="Proteomes" id="UP000250140"/>
    </source>
</evidence>
<feature type="chain" id="PRO_5034617969" evidence="1">
    <location>
        <begin position="34"/>
        <end position="588"/>
    </location>
</feature>
<dbReference type="OrthoDB" id="10250282at2759"/>
<dbReference type="PANTHER" id="PTHR22935:SF97">
    <property type="entry name" value="BETA-LACTAMASE-RELATED DOMAIN-CONTAINING PROTEIN"/>
    <property type="match status" value="1"/>
</dbReference>
<dbReference type="InterPro" id="IPR001466">
    <property type="entry name" value="Beta-lactam-related"/>
</dbReference>
<organism evidence="4 5">
    <name type="scientific">Glonium stellatum</name>
    <dbReference type="NCBI Taxonomy" id="574774"/>
    <lineage>
        <taxon>Eukaryota</taxon>
        <taxon>Fungi</taxon>
        <taxon>Dikarya</taxon>
        <taxon>Ascomycota</taxon>
        <taxon>Pezizomycotina</taxon>
        <taxon>Dothideomycetes</taxon>
        <taxon>Pleosporomycetidae</taxon>
        <taxon>Gloniales</taxon>
        <taxon>Gloniaceae</taxon>
        <taxon>Glonium</taxon>
    </lineage>
</organism>
<name>A0A8E2EYG9_9PEZI</name>